<evidence type="ECO:0000313" key="31">
    <source>
        <dbReference type="Ensembl" id="ENSDLAP00005040862.2"/>
    </source>
</evidence>
<dbReference type="InterPro" id="IPR039421">
    <property type="entry name" value="Type_1_exporter"/>
</dbReference>
<reference evidence="31" key="2">
    <citation type="submission" date="2025-09" db="UniProtKB">
        <authorList>
            <consortium name="Ensembl"/>
        </authorList>
    </citation>
    <scope>IDENTIFICATION</scope>
</reference>
<evidence type="ECO:0000256" key="12">
    <source>
        <dbReference type="ARBA" id="ARBA00022843"/>
    </source>
</evidence>
<dbReference type="InterPro" id="IPR011527">
    <property type="entry name" value="ABC1_TM_dom"/>
</dbReference>
<evidence type="ECO:0000256" key="25">
    <source>
        <dbReference type="ARBA" id="ARBA00049525"/>
    </source>
</evidence>
<feature type="transmembrane region" description="Helical" evidence="28">
    <location>
        <begin position="662"/>
        <end position="685"/>
    </location>
</feature>
<feature type="transmembrane region" description="Helical" evidence="28">
    <location>
        <begin position="786"/>
        <end position="806"/>
    </location>
</feature>
<dbReference type="PROSITE" id="PS50893">
    <property type="entry name" value="ABC_TRANSPORTER_2"/>
    <property type="match status" value="2"/>
</dbReference>
<evidence type="ECO:0000256" key="22">
    <source>
        <dbReference type="ARBA" id="ARBA00048732"/>
    </source>
</evidence>
<dbReference type="PANTHER" id="PTHR43394">
    <property type="entry name" value="ATP-DEPENDENT PERMEASE MDL1, MITOCHONDRIAL"/>
    <property type="match status" value="1"/>
</dbReference>
<dbReference type="SMART" id="SM00382">
    <property type="entry name" value="AAA"/>
    <property type="match status" value="2"/>
</dbReference>
<keyword evidence="32" id="KW-1185">Reference proteome</keyword>
<keyword evidence="14 28" id="KW-1133">Transmembrane helix</keyword>
<dbReference type="Proteomes" id="UP000694389">
    <property type="component" value="Unassembled WGS sequence"/>
</dbReference>
<evidence type="ECO:0000256" key="6">
    <source>
        <dbReference type="ARBA" id="ARBA00022553"/>
    </source>
</evidence>
<dbReference type="GO" id="GO:0016324">
    <property type="term" value="C:apical plasma membrane"/>
    <property type="evidence" value="ECO:0007669"/>
    <property type="project" value="UniProtKB-SubCell"/>
</dbReference>
<keyword evidence="9" id="KW-0547">Nucleotide-binding</keyword>
<evidence type="ECO:0000256" key="27">
    <source>
        <dbReference type="ARBA" id="ARBA00049709"/>
    </source>
</evidence>
<dbReference type="GO" id="GO:0015125">
    <property type="term" value="F:bile acid transmembrane transporter activity"/>
    <property type="evidence" value="ECO:0007669"/>
    <property type="project" value="UniProtKB-ARBA"/>
</dbReference>
<dbReference type="FunFam" id="1.20.1560.10:FF:000018">
    <property type="entry name" value="ATP-binding cassette subfamily B member 11"/>
    <property type="match status" value="1"/>
</dbReference>
<comment type="catalytic activity">
    <reaction evidence="24">
        <text>tauroursodeoxycholate(in) + ATP + H2O = tauroursodeoxycholate(out) + ADP + phosphate + H(+)</text>
        <dbReference type="Rhea" id="RHEA:50072"/>
        <dbReference type="ChEBI" id="CHEBI:15377"/>
        <dbReference type="ChEBI" id="CHEBI:15378"/>
        <dbReference type="ChEBI" id="CHEBI:30616"/>
        <dbReference type="ChEBI" id="CHEBI:43474"/>
        <dbReference type="ChEBI" id="CHEBI:132028"/>
        <dbReference type="ChEBI" id="CHEBI:456216"/>
    </reaction>
    <physiologicalReaction direction="left-to-right" evidence="24">
        <dbReference type="Rhea" id="RHEA:50073"/>
    </physiologicalReaction>
</comment>
<comment type="similarity">
    <text evidence="3">Belongs to the ABC transporter superfamily. ABCB family. Multidrug resistance exporter (TC 3.A.1.201) subfamily.</text>
</comment>
<dbReference type="Ensembl" id="ENSDLAT00005043634.2">
    <property type="protein sequence ID" value="ENSDLAP00005040862.2"/>
    <property type="gene ID" value="ENSDLAG00005007877.2"/>
</dbReference>
<dbReference type="Gene3D" id="3.40.50.300">
    <property type="entry name" value="P-loop containing nucleotide triphosphate hydrolases"/>
    <property type="match status" value="2"/>
</dbReference>
<keyword evidence="15 28" id="KW-0472">Membrane</keyword>
<dbReference type="AlphaFoldDB" id="A0A8C4NR12"/>
<dbReference type="FunFam" id="1.20.1560.10:FF:000051">
    <property type="entry name" value="ATP-binding cassette subfamily B member 11"/>
    <property type="match status" value="1"/>
</dbReference>
<evidence type="ECO:0000256" key="16">
    <source>
        <dbReference type="ARBA" id="ARBA00023180"/>
    </source>
</evidence>
<evidence type="ECO:0000256" key="3">
    <source>
        <dbReference type="ARBA" id="ARBA00007577"/>
    </source>
</evidence>
<comment type="catalytic activity">
    <reaction evidence="25">
        <text>taurochenodeoxycholate(in) + ATP + H2O = taurochenodeoxycholate(out) + ADP + phosphate + H(+)</text>
        <dbReference type="Rhea" id="RHEA:50064"/>
        <dbReference type="ChEBI" id="CHEBI:9407"/>
        <dbReference type="ChEBI" id="CHEBI:15377"/>
        <dbReference type="ChEBI" id="CHEBI:15378"/>
        <dbReference type="ChEBI" id="CHEBI:30616"/>
        <dbReference type="ChEBI" id="CHEBI:43474"/>
        <dbReference type="ChEBI" id="CHEBI:456216"/>
    </reaction>
    <physiologicalReaction direction="left-to-right" evidence="25">
        <dbReference type="Rhea" id="RHEA:50065"/>
    </physiologicalReaction>
</comment>
<dbReference type="InterPro" id="IPR003439">
    <property type="entry name" value="ABC_transporter-like_ATP-bd"/>
</dbReference>
<dbReference type="CDD" id="cd18577">
    <property type="entry name" value="ABC_6TM_Pgp_ABCB1_D1_like"/>
    <property type="match status" value="1"/>
</dbReference>
<keyword evidence="12" id="KW-0832">Ubl conjugation</keyword>
<dbReference type="GO" id="GO:0005524">
    <property type="term" value="F:ATP binding"/>
    <property type="evidence" value="ECO:0007669"/>
    <property type="project" value="UniProtKB-KW"/>
</dbReference>
<keyword evidence="8" id="KW-0677">Repeat</keyword>
<dbReference type="PROSITE" id="PS50929">
    <property type="entry name" value="ABC_TM1F"/>
    <property type="match status" value="2"/>
</dbReference>
<evidence type="ECO:0000259" key="30">
    <source>
        <dbReference type="PROSITE" id="PS50929"/>
    </source>
</evidence>
<dbReference type="InterPro" id="IPR036640">
    <property type="entry name" value="ABC1_TM_sf"/>
</dbReference>
<feature type="transmembrane region" description="Helical" evidence="28">
    <location>
        <begin position="35"/>
        <end position="62"/>
    </location>
</feature>
<dbReference type="Pfam" id="PF00664">
    <property type="entry name" value="ABC_membrane"/>
    <property type="match status" value="2"/>
</dbReference>
<dbReference type="GO" id="GO:0090374">
    <property type="term" value="P:oligopeptide export from mitochondrion"/>
    <property type="evidence" value="ECO:0007669"/>
    <property type="project" value="TreeGrafter"/>
</dbReference>
<evidence type="ECO:0000256" key="14">
    <source>
        <dbReference type="ARBA" id="ARBA00022989"/>
    </source>
</evidence>
<dbReference type="InterPro" id="IPR003593">
    <property type="entry name" value="AAA+_ATPase"/>
</dbReference>
<feature type="domain" description="ABC transmembrane type-1" evidence="30">
    <location>
        <begin position="39"/>
        <end position="359"/>
    </location>
</feature>
<dbReference type="GO" id="GO:0015722">
    <property type="term" value="P:canalicular bile acid transport"/>
    <property type="evidence" value="ECO:0007669"/>
    <property type="project" value="UniProtKB-ARBA"/>
</dbReference>
<dbReference type="GO" id="GO:0016887">
    <property type="term" value="F:ATP hydrolysis activity"/>
    <property type="evidence" value="ECO:0007669"/>
    <property type="project" value="InterPro"/>
</dbReference>
<keyword evidence="4" id="KW-0813">Transport</keyword>
<evidence type="ECO:0000256" key="5">
    <source>
        <dbReference type="ARBA" id="ARBA00022475"/>
    </source>
</evidence>
<proteinExistence type="inferred from homology"/>
<evidence type="ECO:0000256" key="1">
    <source>
        <dbReference type="ARBA" id="ARBA00004195"/>
    </source>
</evidence>
<comment type="catalytic activity">
    <reaction evidence="20">
        <text>pravastatin(in) + ATP + H2O = pravastatin(out) + ADP + phosphate + H(+)</text>
        <dbReference type="Rhea" id="RHEA:63908"/>
        <dbReference type="ChEBI" id="CHEBI:15377"/>
        <dbReference type="ChEBI" id="CHEBI:15378"/>
        <dbReference type="ChEBI" id="CHEBI:30616"/>
        <dbReference type="ChEBI" id="CHEBI:43474"/>
        <dbReference type="ChEBI" id="CHEBI:63660"/>
        <dbReference type="ChEBI" id="CHEBI:456216"/>
    </reaction>
    <physiologicalReaction direction="left-to-right" evidence="20">
        <dbReference type="Rhea" id="RHEA:63909"/>
    </physiologicalReaction>
</comment>
<feature type="transmembrane region" description="Helical" evidence="28">
    <location>
        <begin position="218"/>
        <end position="238"/>
    </location>
</feature>
<sequence>MTNSQDNKKVQANEDQPAIRVGFFQLFRFATCHDVLMMVIGSVCAVLHGSAQPLMLLVFGLLTDTFIEYDIELNELKDDRKECVNNTIQWKKNYTMLTLLPGRSCGILDIEYEMTQFAFYYVGIGAAVFLLGYFQISLWVTAAARQIQLIRRMYFSKVMRMEIGWFDCTSVGELNTRMSDDINKINDAIADQVAIFLQRFTTFVCGFCIGFVKGWKLTLVIVAASPLIGIGAGLMFVAKLTGMELQAYAKAGAVADEVLSSIRTVSAFGGELKEVQRYDRNLISAQRWGIRKGLIMGFFTGYMWLIIFLCYGLAFWYGSSLVVDAKEYTPGTLLQVFFGVLIAAMNLGQASPCLEAFAAGRGAATIIFETIDREPEIDCLSEAGYKLDRVKGDIEFHNVSFYYPSRPEVKILDQLSVAVKSGETTAFVGPSGAGKSTAIQLIQRFYDPKEGMVTLDGHDIRGLNIQWLRSLIGIVEQEPVLFATTIAENIRYGRPGVSMEGIITAAKEANAYNFIMDLPQKFDTLVGEGGGQMSGGQKQRIAIARALVRNPRILLLDMATSALDNESEAIVQEALDKVRMGRTTISIAHRLSTIKNADVIVGFEHGRAVERGKHNELLERKGVYFTLVTLQSQGDKALNEKCKTTLEPAPVTRILKYNIPEWPYMLFGSFGAAINGGVNPVYSLLFSQILATFSVTDPVAQRKEIDGICLFFVMVGVVSFFTQMLQSYAFSKSGELLTRRLRRLGFHAMLGQEIGWFDDHRNSPGALTTRLATDASQVQGATGSQIGMIVNSLTNIGVAVLMSFYFSWKLTLLILCFLPFIALSGGFQAKMLTGFAKEDKQAMETAGRISGEALNNIRTIAGLGKERSFVDMYDAQLDAPYQAALKKANVYGACYGFAQCVVFLTNSASYRFGGYLVRQEGLHFSLVFRVISAIVTSGTALGRASSYTPDYAKAKISAARFFQLLDRVPKISVYSDKGDKWDNFQGNIDFIDCKFTYPTRPDIQVLNGLNVSVKPGQTLAFVGSSGCGKSTSVQLLERFYDPDHGKVLIDGHNSTHVNVPFLRSKIGIVSQEPILFDCSIAENIKYGNNLREIGMNEVISAAKKAQLHDFVMSLPEKYDTNVGAQGSQLSRGQKQRIAIARAIIRDPKILLLDEATSALDTESEKTVQEALDKAREGRTCIVIAHRLSTIQNSDIIAVMSRGFVIEKGAHDQLMALKGAYYKLVTTGAPIS</sequence>
<gene>
    <name evidence="31" type="primary">LOC127378842</name>
</gene>
<evidence type="ECO:0000256" key="28">
    <source>
        <dbReference type="SAM" id="Phobius"/>
    </source>
</evidence>
<evidence type="ECO:0000256" key="20">
    <source>
        <dbReference type="ARBA" id="ARBA00047914"/>
    </source>
</evidence>
<comment type="subcellular location">
    <subcellularLocation>
        <location evidence="2">Apical cell membrane</location>
        <topology evidence="2">Multi-pass membrane protein</topology>
    </subcellularLocation>
    <subcellularLocation>
        <location evidence="1">Recycling endosome membrane</location>
        <topology evidence="1">Multi-pass membrane protein</topology>
    </subcellularLocation>
</comment>
<keyword evidence="10" id="KW-0967">Endosome</keyword>
<dbReference type="FunFam" id="1.20.1560.10:FF:000046">
    <property type="entry name" value="ATP-binding cassette subfamily B member 11"/>
    <property type="match status" value="1"/>
</dbReference>
<evidence type="ECO:0000256" key="18">
    <source>
        <dbReference type="ARBA" id="ARBA00047495"/>
    </source>
</evidence>
<evidence type="ECO:0000256" key="17">
    <source>
        <dbReference type="ARBA" id="ARBA00023630"/>
    </source>
</evidence>
<name>A0A8C4NR12_DICLA</name>
<dbReference type="GO" id="GO:0055038">
    <property type="term" value="C:recycling endosome membrane"/>
    <property type="evidence" value="ECO:0007669"/>
    <property type="project" value="UniProtKB-SubCell"/>
</dbReference>
<evidence type="ECO:0000256" key="19">
    <source>
        <dbReference type="ARBA" id="ARBA00047763"/>
    </source>
</evidence>
<dbReference type="Pfam" id="PF00005">
    <property type="entry name" value="ABC_tran"/>
    <property type="match status" value="2"/>
</dbReference>
<evidence type="ECO:0000256" key="26">
    <source>
        <dbReference type="ARBA" id="ARBA00049631"/>
    </source>
</evidence>
<keyword evidence="5" id="KW-1003">Cell membrane</keyword>
<dbReference type="InterPro" id="IPR027417">
    <property type="entry name" value="P-loop_NTPase"/>
</dbReference>
<feature type="transmembrane region" description="Helical" evidence="28">
    <location>
        <begin position="812"/>
        <end position="833"/>
    </location>
</feature>
<dbReference type="SUPFAM" id="SSF52540">
    <property type="entry name" value="P-loop containing nucleoside triphosphate hydrolases"/>
    <property type="match status" value="2"/>
</dbReference>
<protein>
    <recommendedName>
        <fullName evidence="17">Bile salt export pump</fullName>
    </recommendedName>
</protein>
<comment type="catalytic activity">
    <reaction evidence="23">
        <text>glycochenodeoxycholate(in) + ATP + H2O = glycochenodeoxycholate(out) + ADP + phosphate + H(+)</text>
        <dbReference type="Rhea" id="RHEA:50060"/>
        <dbReference type="ChEBI" id="CHEBI:15377"/>
        <dbReference type="ChEBI" id="CHEBI:15378"/>
        <dbReference type="ChEBI" id="CHEBI:30616"/>
        <dbReference type="ChEBI" id="CHEBI:36252"/>
        <dbReference type="ChEBI" id="CHEBI:43474"/>
        <dbReference type="ChEBI" id="CHEBI:456216"/>
    </reaction>
    <physiologicalReaction direction="left-to-right" evidence="23">
        <dbReference type="Rhea" id="RHEA:50061"/>
    </physiologicalReaction>
</comment>
<feature type="domain" description="ABC transporter" evidence="29">
    <location>
        <begin position="394"/>
        <end position="630"/>
    </location>
</feature>
<evidence type="ECO:0000256" key="24">
    <source>
        <dbReference type="ARBA" id="ARBA00049271"/>
    </source>
</evidence>
<feature type="transmembrane region" description="Helical" evidence="28">
    <location>
        <begin position="193"/>
        <end position="212"/>
    </location>
</feature>
<evidence type="ECO:0000256" key="11">
    <source>
        <dbReference type="ARBA" id="ARBA00022840"/>
    </source>
</evidence>
<comment type="catalytic activity">
    <reaction evidence="21">
        <text>glycoursodeoxycholate(in) + ATP + H2O = glycoursodeoxycholate(out) + ADP + phosphate + H(+)</text>
        <dbReference type="Rhea" id="RHEA:50068"/>
        <dbReference type="ChEBI" id="CHEBI:15377"/>
        <dbReference type="ChEBI" id="CHEBI:15378"/>
        <dbReference type="ChEBI" id="CHEBI:30616"/>
        <dbReference type="ChEBI" id="CHEBI:43474"/>
        <dbReference type="ChEBI" id="CHEBI:132030"/>
        <dbReference type="ChEBI" id="CHEBI:456216"/>
    </reaction>
    <physiologicalReaction direction="left-to-right" evidence="21">
        <dbReference type="Rhea" id="RHEA:50069"/>
    </physiologicalReaction>
</comment>
<evidence type="ECO:0000256" key="2">
    <source>
        <dbReference type="ARBA" id="ARBA00004424"/>
    </source>
</evidence>
<accession>A0A8C4NR12</accession>
<dbReference type="Gene3D" id="1.20.1560.10">
    <property type="entry name" value="ABC transporter type 1, transmembrane domain"/>
    <property type="match status" value="2"/>
</dbReference>
<evidence type="ECO:0000256" key="8">
    <source>
        <dbReference type="ARBA" id="ARBA00022737"/>
    </source>
</evidence>
<comment type="subunit">
    <text evidence="27">Interacts with HAX1. Interacts with the adapter protein complex 2 (AP-2) throught AP2A2 or AP2A1; this interaction regulates cell membrane expression of ABCB11 through its internalization in a clathrin-dependent manner and its subsequent degradation.</text>
</comment>
<evidence type="ECO:0000256" key="15">
    <source>
        <dbReference type="ARBA" id="ARBA00023136"/>
    </source>
</evidence>
<keyword evidence="16" id="KW-0325">Glycoprotein</keyword>
<comment type="catalytic activity">
    <reaction evidence="18">
        <text>taurocholate(in) + ATP + H2O = taurocholate(out) + ADP + phosphate + H(+)</text>
        <dbReference type="Rhea" id="RHEA:50052"/>
        <dbReference type="ChEBI" id="CHEBI:15377"/>
        <dbReference type="ChEBI" id="CHEBI:15378"/>
        <dbReference type="ChEBI" id="CHEBI:30616"/>
        <dbReference type="ChEBI" id="CHEBI:36257"/>
        <dbReference type="ChEBI" id="CHEBI:43474"/>
        <dbReference type="ChEBI" id="CHEBI:456216"/>
    </reaction>
    <physiologicalReaction direction="left-to-right" evidence="18">
        <dbReference type="Rhea" id="RHEA:50053"/>
    </physiologicalReaction>
</comment>
<feature type="transmembrane region" description="Helical" evidence="28">
    <location>
        <begin position="705"/>
        <end position="730"/>
    </location>
</feature>
<keyword evidence="13" id="KW-1278">Translocase</keyword>
<feature type="transmembrane region" description="Helical" evidence="28">
    <location>
        <begin position="294"/>
        <end position="316"/>
    </location>
</feature>
<feature type="domain" description="ABC transmembrane type-1" evidence="30">
    <location>
        <begin position="666"/>
        <end position="953"/>
    </location>
</feature>
<dbReference type="CDD" id="cd03249">
    <property type="entry name" value="ABC_MTABC3_MDL1_MDL2"/>
    <property type="match status" value="2"/>
</dbReference>
<dbReference type="GO" id="GO:0015421">
    <property type="term" value="F:ABC-type oligopeptide transporter activity"/>
    <property type="evidence" value="ECO:0007669"/>
    <property type="project" value="TreeGrafter"/>
</dbReference>
<dbReference type="CDD" id="cd18578">
    <property type="entry name" value="ABC_6TM_Pgp_ABCB1_D2_like"/>
    <property type="match status" value="1"/>
</dbReference>
<evidence type="ECO:0000256" key="10">
    <source>
        <dbReference type="ARBA" id="ARBA00022753"/>
    </source>
</evidence>
<comment type="function">
    <text evidence="26">Catalyzes the transport of the major hydrophobic bile salts, such as taurine and glycine-conjugated cholic acid across the canalicular membrane of hepatocytes in an ATP-dependent manner, therefore participates in hepatic bile acid homeostasis and consequently to lipid homeostasis through regulation of biliary lipid secretion in a bile salts dependent manner. Transports taurine-conjugated bile salts more rapidly than glycine-conjugated bile salts. Also transports non-bile acid compounds, such as pravastatin and fexofenadine in an ATP-dependent manner and may be involved in their biliary excretion.</text>
</comment>
<keyword evidence="7 28" id="KW-0812">Transmembrane</keyword>
<evidence type="ECO:0000256" key="21">
    <source>
        <dbReference type="ARBA" id="ARBA00048306"/>
    </source>
</evidence>
<evidence type="ECO:0000256" key="13">
    <source>
        <dbReference type="ARBA" id="ARBA00022967"/>
    </source>
</evidence>
<dbReference type="GeneTree" id="ENSGT00940000157564"/>
<evidence type="ECO:0000256" key="7">
    <source>
        <dbReference type="ARBA" id="ARBA00022692"/>
    </source>
</evidence>
<evidence type="ECO:0000259" key="29">
    <source>
        <dbReference type="PROSITE" id="PS50893"/>
    </source>
</evidence>
<dbReference type="GO" id="GO:0005743">
    <property type="term" value="C:mitochondrial inner membrane"/>
    <property type="evidence" value="ECO:0007669"/>
    <property type="project" value="TreeGrafter"/>
</dbReference>
<evidence type="ECO:0000256" key="4">
    <source>
        <dbReference type="ARBA" id="ARBA00022448"/>
    </source>
</evidence>
<dbReference type="PANTHER" id="PTHR43394:SF23">
    <property type="entry name" value="ATP-BINDING CASSETTE SUBFAMILY B MEMBER 11, GENE 2"/>
    <property type="match status" value="1"/>
</dbReference>
<evidence type="ECO:0000256" key="23">
    <source>
        <dbReference type="ARBA" id="ARBA00049216"/>
    </source>
</evidence>
<comment type="catalytic activity">
    <reaction evidence="19">
        <text>glycocholate(in) + ATP + H2O = glycocholate(out) + ADP + phosphate + H(+)</text>
        <dbReference type="Rhea" id="RHEA:50056"/>
        <dbReference type="ChEBI" id="CHEBI:15377"/>
        <dbReference type="ChEBI" id="CHEBI:15378"/>
        <dbReference type="ChEBI" id="CHEBI:29746"/>
        <dbReference type="ChEBI" id="CHEBI:30616"/>
        <dbReference type="ChEBI" id="CHEBI:43474"/>
        <dbReference type="ChEBI" id="CHEBI:456216"/>
    </reaction>
    <physiologicalReaction direction="left-to-right" evidence="19">
        <dbReference type="Rhea" id="RHEA:50057"/>
    </physiologicalReaction>
</comment>
<organism evidence="31 32">
    <name type="scientific">Dicentrarchus labrax</name>
    <name type="common">European seabass</name>
    <name type="synonym">Morone labrax</name>
    <dbReference type="NCBI Taxonomy" id="13489"/>
    <lineage>
        <taxon>Eukaryota</taxon>
        <taxon>Metazoa</taxon>
        <taxon>Chordata</taxon>
        <taxon>Craniata</taxon>
        <taxon>Vertebrata</taxon>
        <taxon>Euteleostomi</taxon>
        <taxon>Actinopterygii</taxon>
        <taxon>Neopterygii</taxon>
        <taxon>Teleostei</taxon>
        <taxon>Neoteleostei</taxon>
        <taxon>Acanthomorphata</taxon>
        <taxon>Eupercaria</taxon>
        <taxon>Moronidae</taxon>
        <taxon>Dicentrarchus</taxon>
    </lineage>
</organism>
<keyword evidence="6" id="KW-0597">Phosphoprotein</keyword>
<evidence type="ECO:0000256" key="9">
    <source>
        <dbReference type="ARBA" id="ARBA00022741"/>
    </source>
</evidence>
<evidence type="ECO:0000313" key="32">
    <source>
        <dbReference type="Proteomes" id="UP000694389"/>
    </source>
</evidence>
<comment type="catalytic activity">
    <reaction evidence="22">
        <text>cholate(in) + ATP + H2O = cholate(out) + ADP + phosphate + H(+)</text>
        <dbReference type="Rhea" id="RHEA:50048"/>
        <dbReference type="ChEBI" id="CHEBI:15377"/>
        <dbReference type="ChEBI" id="CHEBI:15378"/>
        <dbReference type="ChEBI" id="CHEBI:29747"/>
        <dbReference type="ChEBI" id="CHEBI:30616"/>
        <dbReference type="ChEBI" id="CHEBI:43474"/>
        <dbReference type="ChEBI" id="CHEBI:456216"/>
    </reaction>
    <physiologicalReaction direction="left-to-right" evidence="22">
        <dbReference type="Rhea" id="RHEA:50049"/>
    </physiologicalReaction>
</comment>
<feature type="transmembrane region" description="Helical" evidence="28">
    <location>
        <begin position="118"/>
        <end position="144"/>
    </location>
</feature>
<keyword evidence="11" id="KW-0067">ATP-binding</keyword>
<reference evidence="31" key="1">
    <citation type="submission" date="2025-08" db="UniProtKB">
        <authorList>
            <consortium name="Ensembl"/>
        </authorList>
    </citation>
    <scope>IDENTIFICATION</scope>
</reference>
<feature type="domain" description="ABC transporter" evidence="29">
    <location>
        <begin position="988"/>
        <end position="1226"/>
    </location>
</feature>
<dbReference type="InterPro" id="IPR017871">
    <property type="entry name" value="ABC_transporter-like_CS"/>
</dbReference>
<dbReference type="PROSITE" id="PS00211">
    <property type="entry name" value="ABC_TRANSPORTER_1"/>
    <property type="match status" value="1"/>
</dbReference>
<dbReference type="FunFam" id="3.40.50.300:FF:000479">
    <property type="entry name" value="Multidrug resistance protein 1A"/>
    <property type="match status" value="2"/>
</dbReference>
<dbReference type="SUPFAM" id="SSF90123">
    <property type="entry name" value="ABC transporter transmembrane region"/>
    <property type="match status" value="2"/>
</dbReference>